<protein>
    <submittedName>
        <fullName evidence="2">MBL fold metallo-hydrolase</fullName>
    </submittedName>
</protein>
<dbReference type="EMBL" id="LVJZ01000003">
    <property type="protein sequence ID" value="ODB95819.1"/>
    <property type="molecule type" value="Genomic_DNA"/>
</dbReference>
<sequence>MHFKFWGVRGSIPAPGPKTVHYGGNTTCIEVRGENNELLILDGGTGIFPLGQSLIPEFPLKVHIFITHTHWDHIQGLPMFLPIFVPGNEVTIHGAADPITQRDIGEVLARQMEYAYFPVREAELNASMSYLNIQEGQSVQVGGVNVRSMLLNHPVLNFGYRLECEGKVFVFTGDHEWPYNIYNKQDPDYPDYQQMVDEQRSRVLEFFSDADVLVIDTAYTEAEYPSRKGWGHGTFASSIEAAREAGVKRVFLTHHEPTRSDADLEVAFDEARKSLGVGREGDPQFELAQEGLLIEI</sequence>
<dbReference type="GO" id="GO:0016787">
    <property type="term" value="F:hydrolase activity"/>
    <property type="evidence" value="ECO:0007669"/>
    <property type="project" value="UniProtKB-KW"/>
</dbReference>
<dbReference type="SMART" id="SM00849">
    <property type="entry name" value="Lactamase_B"/>
    <property type="match status" value="1"/>
</dbReference>
<dbReference type="Proteomes" id="UP000094849">
    <property type="component" value="Unassembled WGS sequence"/>
</dbReference>
<accession>A0A1E2UMC2</accession>
<dbReference type="AlphaFoldDB" id="A0A1E2UMC2"/>
<name>A0A1E2UMC2_9GAMM</name>
<proteinExistence type="predicted"/>
<dbReference type="Pfam" id="PF12706">
    <property type="entry name" value="Lactamase_B_2"/>
    <property type="match status" value="1"/>
</dbReference>
<comment type="caution">
    <text evidence="2">The sequence shown here is derived from an EMBL/GenBank/DDBJ whole genome shotgun (WGS) entry which is preliminary data.</text>
</comment>
<dbReference type="CDD" id="cd07715">
    <property type="entry name" value="TaR3-like_MBL-fold"/>
    <property type="match status" value="1"/>
</dbReference>
<dbReference type="SUPFAM" id="SSF56281">
    <property type="entry name" value="Metallo-hydrolase/oxidoreductase"/>
    <property type="match status" value="1"/>
</dbReference>
<dbReference type="PANTHER" id="PTHR42663:SF4">
    <property type="entry name" value="SLL1036 PROTEIN"/>
    <property type="match status" value="1"/>
</dbReference>
<dbReference type="PANTHER" id="PTHR42663">
    <property type="entry name" value="HYDROLASE C777.06C-RELATED-RELATED"/>
    <property type="match status" value="1"/>
</dbReference>
<feature type="domain" description="Metallo-beta-lactamase" evidence="1">
    <location>
        <begin position="25"/>
        <end position="216"/>
    </location>
</feature>
<dbReference type="InterPro" id="IPR001279">
    <property type="entry name" value="Metallo-B-lactamas"/>
</dbReference>
<gene>
    <name evidence="2" type="ORF">A3196_03050</name>
</gene>
<dbReference type="Gene3D" id="3.60.15.10">
    <property type="entry name" value="Ribonuclease Z/Hydroxyacylglutathione hydrolase-like"/>
    <property type="match status" value="1"/>
</dbReference>
<evidence type="ECO:0000313" key="3">
    <source>
        <dbReference type="Proteomes" id="UP000094849"/>
    </source>
</evidence>
<dbReference type="STRING" id="1818881.A3196_03050"/>
<keyword evidence="3" id="KW-1185">Reference proteome</keyword>
<keyword evidence="2" id="KW-0378">Hydrolase</keyword>
<dbReference type="InterPro" id="IPR036866">
    <property type="entry name" value="RibonucZ/Hydroxyglut_hydro"/>
</dbReference>
<evidence type="ECO:0000259" key="1">
    <source>
        <dbReference type="SMART" id="SM00849"/>
    </source>
</evidence>
<reference evidence="2 3" key="1">
    <citation type="submission" date="2016-03" db="EMBL/GenBank/DDBJ databases">
        <title>Chemosynthetic sulphur-oxidizing symbionts of marine invertebrate animals are capable of nitrogen fixation.</title>
        <authorList>
            <person name="Petersen J.M."/>
            <person name="Kemper A."/>
            <person name="Gruber-Vodicka H."/>
            <person name="Cardini U."/>
            <person name="Geest Mvander."/>
            <person name="Kleiner M."/>
            <person name="Bulgheresi S."/>
            <person name="Fussmann M."/>
            <person name="Herbold C."/>
            <person name="Seah B.K.B."/>
            <person name="Antony C.Paul."/>
            <person name="Liu D."/>
            <person name="Belitz A."/>
            <person name="Weber M."/>
        </authorList>
    </citation>
    <scope>NUCLEOTIDE SEQUENCE [LARGE SCALE GENOMIC DNA]</scope>
    <source>
        <strain evidence="2">G_D</strain>
    </source>
</reference>
<evidence type="ECO:0000313" key="2">
    <source>
        <dbReference type="EMBL" id="ODB95819.1"/>
    </source>
</evidence>
<organism evidence="2 3">
    <name type="scientific">Candidatus Thiodiazotropha endoloripes</name>
    <dbReference type="NCBI Taxonomy" id="1818881"/>
    <lineage>
        <taxon>Bacteria</taxon>
        <taxon>Pseudomonadati</taxon>
        <taxon>Pseudomonadota</taxon>
        <taxon>Gammaproteobacteria</taxon>
        <taxon>Chromatiales</taxon>
        <taxon>Sedimenticolaceae</taxon>
        <taxon>Candidatus Thiodiazotropha</taxon>
    </lineage>
</organism>
<dbReference type="RefSeq" id="WP_069003454.1">
    <property type="nucleotide sequence ID" value="NZ_LVJX01000004.1"/>
</dbReference>